<dbReference type="PROSITE" id="PS51352">
    <property type="entry name" value="THIOREDOXIN_2"/>
    <property type="match status" value="1"/>
</dbReference>
<dbReference type="InterPro" id="IPR051063">
    <property type="entry name" value="PDI"/>
</dbReference>
<dbReference type="PRINTS" id="PR00421">
    <property type="entry name" value="THIOREDOXIN"/>
</dbReference>
<keyword evidence="2 4" id="KW-0732">Signal</keyword>
<dbReference type="GO" id="GO:0003756">
    <property type="term" value="F:protein disulfide isomerase activity"/>
    <property type="evidence" value="ECO:0007669"/>
    <property type="project" value="TreeGrafter"/>
</dbReference>
<dbReference type="AlphaFoldDB" id="A0A7S1CZV1"/>
<evidence type="ECO:0000256" key="2">
    <source>
        <dbReference type="ARBA" id="ARBA00022729"/>
    </source>
</evidence>
<evidence type="ECO:0000259" key="5">
    <source>
        <dbReference type="PROSITE" id="PS51352"/>
    </source>
</evidence>
<evidence type="ECO:0000256" key="3">
    <source>
        <dbReference type="SAM" id="Coils"/>
    </source>
</evidence>
<feature type="domain" description="Thioredoxin" evidence="5">
    <location>
        <begin position="3"/>
        <end position="125"/>
    </location>
</feature>
<evidence type="ECO:0000313" key="6">
    <source>
        <dbReference type="EMBL" id="CAD8932191.1"/>
    </source>
</evidence>
<keyword evidence="3" id="KW-0175">Coiled coil</keyword>
<dbReference type="Pfam" id="PF00085">
    <property type="entry name" value="Thioredoxin"/>
    <property type="match status" value="1"/>
</dbReference>
<reference evidence="6" key="1">
    <citation type="submission" date="2021-01" db="EMBL/GenBank/DDBJ databases">
        <authorList>
            <person name="Corre E."/>
            <person name="Pelletier E."/>
            <person name="Niang G."/>
            <person name="Scheremetjew M."/>
            <person name="Finn R."/>
            <person name="Kale V."/>
            <person name="Holt S."/>
            <person name="Cochrane G."/>
            <person name="Meng A."/>
            <person name="Brown T."/>
            <person name="Cohen L."/>
        </authorList>
    </citation>
    <scope>NUCLEOTIDE SEQUENCE</scope>
    <source>
        <strain evidence="6">ECT3854</strain>
    </source>
</reference>
<dbReference type="PANTHER" id="PTHR45672">
    <property type="entry name" value="PROTEIN DISULFIDE-ISOMERASE C17H9.14C-RELATED"/>
    <property type="match status" value="1"/>
</dbReference>
<dbReference type="InterPro" id="IPR013766">
    <property type="entry name" value="Thioredoxin_domain"/>
</dbReference>
<feature type="coiled-coil region" evidence="3">
    <location>
        <begin position="152"/>
        <end position="197"/>
    </location>
</feature>
<feature type="chain" id="PRO_5031125649" description="Thioredoxin domain-containing protein" evidence="4">
    <location>
        <begin position="20"/>
        <end position="221"/>
    </location>
</feature>
<dbReference type="GO" id="GO:0006457">
    <property type="term" value="P:protein folding"/>
    <property type="evidence" value="ECO:0007669"/>
    <property type="project" value="TreeGrafter"/>
</dbReference>
<sequence length="221" mass="24260">MKLSILSVVLAIAATSVNADVPSLTPDNYEEMTEGKTVFIKFFAPWCGHCKKMAPDWEKLAGEWEDNKVGLVAEVDCTAEGKPLCDANGVRGFPTIKYGDPAGLEDYQGSRSYGDLSKFAKENLKPMCSPANLDLCEEDKKKQIEEYMGKSDSELSDLISAEEKKLEDAEAEFKAEVQKLQEAYQKLSTDKDDKLAAVKAAGLGLMKSVKAHKGKAKHDEL</sequence>
<comment type="similarity">
    <text evidence="1">Belongs to the protein disulfide isomerase family.</text>
</comment>
<gene>
    <name evidence="6" type="ORF">CTEN0397_LOCUS3215</name>
</gene>
<evidence type="ECO:0000256" key="4">
    <source>
        <dbReference type="SAM" id="SignalP"/>
    </source>
</evidence>
<dbReference type="GO" id="GO:0005783">
    <property type="term" value="C:endoplasmic reticulum"/>
    <property type="evidence" value="ECO:0007669"/>
    <property type="project" value="TreeGrafter"/>
</dbReference>
<dbReference type="PANTHER" id="PTHR45672:SF3">
    <property type="entry name" value="THIOREDOXIN DOMAIN-CONTAINING PROTEIN 5"/>
    <property type="match status" value="1"/>
</dbReference>
<dbReference type="InterPro" id="IPR036249">
    <property type="entry name" value="Thioredoxin-like_sf"/>
</dbReference>
<name>A0A7S1CZV1_CYCTE</name>
<protein>
    <recommendedName>
        <fullName evidence="5">Thioredoxin domain-containing protein</fullName>
    </recommendedName>
</protein>
<evidence type="ECO:0000256" key="1">
    <source>
        <dbReference type="ARBA" id="ARBA00006347"/>
    </source>
</evidence>
<dbReference type="InterPro" id="IPR017937">
    <property type="entry name" value="Thioredoxin_CS"/>
</dbReference>
<dbReference type="Gene3D" id="3.40.30.10">
    <property type="entry name" value="Glutaredoxin"/>
    <property type="match status" value="1"/>
</dbReference>
<dbReference type="EMBL" id="HBFW01005003">
    <property type="protein sequence ID" value="CAD8932191.1"/>
    <property type="molecule type" value="Transcribed_RNA"/>
</dbReference>
<dbReference type="SUPFAM" id="SSF52833">
    <property type="entry name" value="Thioredoxin-like"/>
    <property type="match status" value="1"/>
</dbReference>
<feature type="signal peptide" evidence="4">
    <location>
        <begin position="1"/>
        <end position="19"/>
    </location>
</feature>
<dbReference type="CDD" id="cd02961">
    <property type="entry name" value="PDI_a_family"/>
    <property type="match status" value="1"/>
</dbReference>
<accession>A0A7S1CZV1</accession>
<proteinExistence type="inferred from homology"/>
<organism evidence="6">
    <name type="scientific">Cyclophora tenuis</name>
    <name type="common">Marine diatom</name>
    <dbReference type="NCBI Taxonomy" id="216820"/>
    <lineage>
        <taxon>Eukaryota</taxon>
        <taxon>Sar</taxon>
        <taxon>Stramenopiles</taxon>
        <taxon>Ochrophyta</taxon>
        <taxon>Bacillariophyta</taxon>
        <taxon>Fragilariophyceae</taxon>
        <taxon>Fragilariophycidae</taxon>
        <taxon>Cyclophorales</taxon>
        <taxon>Cyclophoraceae</taxon>
        <taxon>Cyclophora</taxon>
    </lineage>
</organism>
<dbReference type="PROSITE" id="PS00194">
    <property type="entry name" value="THIOREDOXIN_1"/>
    <property type="match status" value="1"/>
</dbReference>